<protein>
    <recommendedName>
        <fullName evidence="2">HTH marR-type domain-containing protein</fullName>
    </recommendedName>
</protein>
<gene>
    <name evidence="3" type="ORF">V3851_22245</name>
</gene>
<dbReference type="PANTHER" id="PTHR33164:SF43">
    <property type="entry name" value="HTH-TYPE TRANSCRIPTIONAL REPRESSOR YETL"/>
    <property type="match status" value="1"/>
</dbReference>
<keyword evidence="4" id="KW-1185">Reference proteome</keyword>
<keyword evidence="1" id="KW-0238">DNA-binding</keyword>
<dbReference type="RefSeq" id="WP_331848728.1">
    <property type="nucleotide sequence ID" value="NZ_JAZHPZ010000016.1"/>
</dbReference>
<evidence type="ECO:0000313" key="4">
    <source>
        <dbReference type="Proteomes" id="UP001306950"/>
    </source>
</evidence>
<accession>A0ABU7VXW4</accession>
<comment type="caution">
    <text evidence="3">The sequence shown here is derived from an EMBL/GenBank/DDBJ whole genome shotgun (WGS) entry which is preliminary data.</text>
</comment>
<dbReference type="Proteomes" id="UP001306950">
    <property type="component" value="Unassembled WGS sequence"/>
</dbReference>
<organism evidence="3 4">
    <name type="scientific">Paenibacillus haidiansis</name>
    <dbReference type="NCBI Taxonomy" id="1574488"/>
    <lineage>
        <taxon>Bacteria</taxon>
        <taxon>Bacillati</taxon>
        <taxon>Bacillota</taxon>
        <taxon>Bacilli</taxon>
        <taxon>Bacillales</taxon>
        <taxon>Paenibacillaceae</taxon>
        <taxon>Paenibacillus</taxon>
    </lineage>
</organism>
<dbReference type="InterPro" id="IPR000835">
    <property type="entry name" value="HTH_MarR-typ"/>
</dbReference>
<name>A0ABU7VXW4_9BACL</name>
<dbReference type="SMART" id="SM00347">
    <property type="entry name" value="HTH_MARR"/>
    <property type="match status" value="1"/>
</dbReference>
<dbReference type="InterPro" id="IPR039422">
    <property type="entry name" value="MarR/SlyA-like"/>
</dbReference>
<dbReference type="InterPro" id="IPR036388">
    <property type="entry name" value="WH-like_DNA-bd_sf"/>
</dbReference>
<dbReference type="SUPFAM" id="SSF46785">
    <property type="entry name" value="Winged helix' DNA-binding domain"/>
    <property type="match status" value="1"/>
</dbReference>
<dbReference type="EMBL" id="JAZHPZ010000016">
    <property type="protein sequence ID" value="MEF2968546.1"/>
    <property type="molecule type" value="Genomic_DNA"/>
</dbReference>
<dbReference type="PROSITE" id="PS50995">
    <property type="entry name" value="HTH_MARR_2"/>
    <property type="match status" value="1"/>
</dbReference>
<evidence type="ECO:0000313" key="3">
    <source>
        <dbReference type="EMBL" id="MEF2968546.1"/>
    </source>
</evidence>
<dbReference type="InterPro" id="IPR036390">
    <property type="entry name" value="WH_DNA-bd_sf"/>
</dbReference>
<reference evidence="3 4" key="1">
    <citation type="submission" date="2024-02" db="EMBL/GenBank/DDBJ databases">
        <title>A nitrogen-fixing paenibacillus bacterium.</title>
        <authorList>
            <person name="Zhang W.L."/>
            <person name="Chen S.F."/>
        </authorList>
    </citation>
    <scope>NUCLEOTIDE SEQUENCE [LARGE SCALE GENOMIC DNA]</scope>
    <source>
        <strain evidence="3 4">M1</strain>
    </source>
</reference>
<sequence>MELEQLADEMLLRMEAMFRNRPHKMISELSKGEIFLLGYLLSCGGAARSSALGEALGTSTARIAAAVKSMEGKSWVFRETDQADHRKTIVHLTPEGEAHALGYRDRARNELIKLLRELGAKDALEYLRITKKMNEIVTRMNTGNSDNAEN</sequence>
<feature type="domain" description="HTH marR-type" evidence="2">
    <location>
        <begin position="1"/>
        <end position="135"/>
    </location>
</feature>
<dbReference type="Gene3D" id="1.10.10.10">
    <property type="entry name" value="Winged helix-like DNA-binding domain superfamily/Winged helix DNA-binding domain"/>
    <property type="match status" value="1"/>
</dbReference>
<evidence type="ECO:0000259" key="2">
    <source>
        <dbReference type="PROSITE" id="PS50995"/>
    </source>
</evidence>
<proteinExistence type="predicted"/>
<evidence type="ECO:0000256" key="1">
    <source>
        <dbReference type="ARBA" id="ARBA00023125"/>
    </source>
</evidence>
<dbReference type="PANTHER" id="PTHR33164">
    <property type="entry name" value="TRANSCRIPTIONAL REGULATOR, MARR FAMILY"/>
    <property type="match status" value="1"/>
</dbReference>